<name>A0A2C9VIV2_MANES</name>
<protein>
    <submittedName>
        <fullName evidence="1">Uncharacterized protein</fullName>
    </submittedName>
</protein>
<dbReference type="AlphaFoldDB" id="A0A2C9VIV2"/>
<sequence>MQNALLFTFLGNVRLPMRCCFLGHNLKERQKELNANDSGLSDVKFGEPLEGSIEC</sequence>
<evidence type="ECO:0000313" key="1">
    <source>
        <dbReference type="EMBL" id="OAY44439.1"/>
    </source>
</evidence>
<dbReference type="EMBL" id="CM004394">
    <property type="protein sequence ID" value="OAY44439.1"/>
    <property type="molecule type" value="Genomic_DNA"/>
</dbReference>
<organism evidence="1">
    <name type="scientific">Manihot esculenta</name>
    <name type="common">Cassava</name>
    <name type="synonym">Jatropha manihot</name>
    <dbReference type="NCBI Taxonomy" id="3983"/>
    <lineage>
        <taxon>Eukaryota</taxon>
        <taxon>Viridiplantae</taxon>
        <taxon>Streptophyta</taxon>
        <taxon>Embryophyta</taxon>
        <taxon>Tracheophyta</taxon>
        <taxon>Spermatophyta</taxon>
        <taxon>Magnoliopsida</taxon>
        <taxon>eudicotyledons</taxon>
        <taxon>Gunneridae</taxon>
        <taxon>Pentapetalae</taxon>
        <taxon>rosids</taxon>
        <taxon>fabids</taxon>
        <taxon>Malpighiales</taxon>
        <taxon>Euphorbiaceae</taxon>
        <taxon>Crotonoideae</taxon>
        <taxon>Manihoteae</taxon>
        <taxon>Manihot</taxon>
    </lineage>
</organism>
<reference evidence="1" key="1">
    <citation type="submission" date="2016-02" db="EMBL/GenBank/DDBJ databases">
        <title>WGS assembly of Manihot esculenta.</title>
        <authorList>
            <person name="Bredeson J.V."/>
            <person name="Prochnik S.E."/>
            <person name="Lyons J.B."/>
            <person name="Schmutz J."/>
            <person name="Grimwood J."/>
            <person name="Vrebalov J."/>
            <person name="Bart R.S."/>
            <person name="Amuge T."/>
            <person name="Ferguson M.E."/>
            <person name="Green R."/>
            <person name="Putnam N."/>
            <person name="Stites J."/>
            <person name="Rounsley S."/>
            <person name="Rokhsar D.S."/>
        </authorList>
    </citation>
    <scope>NUCLEOTIDE SEQUENCE [LARGE SCALE GENOMIC DNA]</scope>
    <source>
        <tissue evidence="1">Leaf</tissue>
    </source>
</reference>
<proteinExistence type="predicted"/>
<accession>A0A2C9VIV2</accession>
<gene>
    <name evidence="1" type="ORF">MANES_08G150300</name>
</gene>